<accession>A0A557QK87</accession>
<gene>
    <name evidence="3" type="ORF">FHP91_16045</name>
</gene>
<proteinExistence type="predicted"/>
<dbReference type="GO" id="GO:0090313">
    <property type="term" value="P:regulation of protein targeting to membrane"/>
    <property type="evidence" value="ECO:0007669"/>
    <property type="project" value="TreeGrafter"/>
</dbReference>
<dbReference type="PANTHER" id="PTHR30441:SF8">
    <property type="entry name" value="DUF748 DOMAIN-CONTAINING PROTEIN"/>
    <property type="match status" value="1"/>
</dbReference>
<sequence length="634" mass="66301">MNFEDTVYVKTELGDARAKQPRSISSHELRATLLLIDGRITVREMKRRFGSSLAIDPAVSELLREGLIRAKSTATDAPAATLTAEQDPDDEAAESLLVVVEAPPEAPEVEVIDVAEVETDDVAAGAGAQSVKDERIEPEGEIPAHDEPLDPNGAQEPMVGESERDKPITDEPPPALVVSPRLGDSTRGGMIALGFFVERLWRGLLPIAAFLLIGALVVAAFLLPERYRADVESAMSTQLGTSVRFGGLRASFAGGGSLQLSDVRVEAIPSLRASEVYLIPDWPASLRAVDWRVTVKITELRGTPSAFARVLAMPARSSAVVETLFERLSVTAGGEQWALLSGSVTHDQNGATATLRDALGGLSVTATGDGDALRVDAVAVNQVLPVFSQIPFNTMQVVGRLSDEGFDVGSFGASALDGKLSGSAKLVWEDNTRMTAEVALSQINAEGLLKRLGSSVRLSGSVSGAFTLGGVAAHPSEIRYASSVNGRFDIANGALGGIDLGAAMRERGSGKIQGGETRFETMSGTLTRKAESLEVQVSRLEAGALEASGTFKIGALESLSGVLTTVVGRGDRRVRLPVDIGGSLAAPTLEARLPPPVVEAPPAPAVGVDAFEASLGQETPGGSLEVPVVPGSLR</sequence>
<name>A0A557QK87_9RHOO</name>
<evidence type="ECO:0000313" key="3">
    <source>
        <dbReference type="EMBL" id="TVO53297.1"/>
    </source>
</evidence>
<feature type="region of interest" description="Disordered" evidence="1">
    <location>
        <begin position="123"/>
        <end position="181"/>
    </location>
</feature>
<keyword evidence="2" id="KW-0812">Transmembrane</keyword>
<feature type="transmembrane region" description="Helical" evidence="2">
    <location>
        <begin position="200"/>
        <end position="223"/>
    </location>
</feature>
<dbReference type="Proteomes" id="UP000319502">
    <property type="component" value="Unassembled WGS sequence"/>
</dbReference>
<dbReference type="InterPro" id="IPR052894">
    <property type="entry name" value="AsmA-related"/>
</dbReference>
<comment type="caution">
    <text evidence="3">The sequence shown here is derived from an EMBL/GenBank/DDBJ whole genome shotgun (WGS) entry which is preliminary data.</text>
</comment>
<dbReference type="EMBL" id="VMNK01000015">
    <property type="protein sequence ID" value="TVO53297.1"/>
    <property type="molecule type" value="Genomic_DNA"/>
</dbReference>
<dbReference type="PANTHER" id="PTHR30441">
    <property type="entry name" value="DUF748 DOMAIN-CONTAINING PROTEIN"/>
    <property type="match status" value="1"/>
</dbReference>
<evidence type="ECO:0000256" key="1">
    <source>
        <dbReference type="SAM" id="MobiDB-lite"/>
    </source>
</evidence>
<dbReference type="GO" id="GO:0005886">
    <property type="term" value="C:plasma membrane"/>
    <property type="evidence" value="ECO:0007669"/>
    <property type="project" value="TreeGrafter"/>
</dbReference>
<evidence type="ECO:0000256" key="2">
    <source>
        <dbReference type="SAM" id="Phobius"/>
    </source>
</evidence>
<reference evidence="3 4" key="1">
    <citation type="submission" date="2019-07" db="EMBL/GenBank/DDBJ databases">
        <title>The pathways for chlorine oxyanion respiration interact through the shared metabolite chlorate.</title>
        <authorList>
            <person name="Barnum T.P."/>
            <person name="Cheng Y."/>
            <person name="Hill K.A."/>
            <person name="Lucas L.N."/>
            <person name="Carlson H.K."/>
            <person name="Coates J.D."/>
        </authorList>
    </citation>
    <scope>NUCLEOTIDE SEQUENCE [LARGE SCALE GENOMIC DNA]</scope>
    <source>
        <strain evidence="3 4">SFB-3</strain>
    </source>
</reference>
<keyword evidence="2" id="KW-0472">Membrane</keyword>
<protein>
    <submittedName>
        <fullName evidence="3">Uncharacterized protein</fullName>
    </submittedName>
</protein>
<feature type="compositionally biased region" description="Basic and acidic residues" evidence="1">
    <location>
        <begin position="131"/>
        <end position="148"/>
    </location>
</feature>
<dbReference type="RefSeq" id="WP_144310535.1">
    <property type="nucleotide sequence ID" value="NZ_VMNK01000015.1"/>
</dbReference>
<keyword evidence="4" id="KW-1185">Reference proteome</keyword>
<evidence type="ECO:0000313" key="4">
    <source>
        <dbReference type="Proteomes" id="UP000319502"/>
    </source>
</evidence>
<organism evidence="3 4">
    <name type="scientific">Denitromonas halophila</name>
    <dbReference type="NCBI Taxonomy" id="1629404"/>
    <lineage>
        <taxon>Bacteria</taxon>
        <taxon>Pseudomonadati</taxon>
        <taxon>Pseudomonadota</taxon>
        <taxon>Betaproteobacteria</taxon>
        <taxon>Rhodocyclales</taxon>
        <taxon>Zoogloeaceae</taxon>
        <taxon>Denitromonas</taxon>
    </lineage>
</organism>
<dbReference type="AlphaFoldDB" id="A0A557QK87"/>
<keyword evidence="2" id="KW-1133">Transmembrane helix</keyword>